<sequence length="159" mass="18135">MAQDTKVTDGQQDGQPDNAKTISLRLWRGIYTHTKFQGNPPKHFQDMAPDTKVPILFQDIAPDTKVTDGQPDGQPDNAKTISLRLWRGIYTHTKFQGNPPKHFQDMAPDTKVPIIWLRTQKCRTDGRYDGRTDSRTDGRTDNAKTISLRLWRGIKMLST</sequence>
<name>A0A9D4C249_DREPO</name>
<feature type="region of interest" description="Disordered" evidence="1">
    <location>
        <begin position="1"/>
        <end position="21"/>
    </location>
</feature>
<evidence type="ECO:0000313" key="2">
    <source>
        <dbReference type="EMBL" id="KAH3715928.1"/>
    </source>
</evidence>
<dbReference type="EMBL" id="JAIWYP010000013">
    <property type="protein sequence ID" value="KAH3715928.1"/>
    <property type="molecule type" value="Genomic_DNA"/>
</dbReference>
<accession>A0A9D4C249</accession>
<proteinExistence type="predicted"/>
<dbReference type="Proteomes" id="UP000828390">
    <property type="component" value="Unassembled WGS sequence"/>
</dbReference>
<feature type="compositionally biased region" description="Polar residues" evidence="1">
    <location>
        <begin position="8"/>
        <end position="21"/>
    </location>
</feature>
<evidence type="ECO:0000313" key="3">
    <source>
        <dbReference type="Proteomes" id="UP000828390"/>
    </source>
</evidence>
<comment type="caution">
    <text evidence="2">The sequence shown here is derived from an EMBL/GenBank/DDBJ whole genome shotgun (WGS) entry which is preliminary data.</text>
</comment>
<evidence type="ECO:0000256" key="1">
    <source>
        <dbReference type="SAM" id="MobiDB-lite"/>
    </source>
</evidence>
<protein>
    <submittedName>
        <fullName evidence="2">Uncharacterized protein</fullName>
    </submittedName>
</protein>
<organism evidence="2 3">
    <name type="scientific">Dreissena polymorpha</name>
    <name type="common">Zebra mussel</name>
    <name type="synonym">Mytilus polymorpha</name>
    <dbReference type="NCBI Taxonomy" id="45954"/>
    <lineage>
        <taxon>Eukaryota</taxon>
        <taxon>Metazoa</taxon>
        <taxon>Spiralia</taxon>
        <taxon>Lophotrochozoa</taxon>
        <taxon>Mollusca</taxon>
        <taxon>Bivalvia</taxon>
        <taxon>Autobranchia</taxon>
        <taxon>Heteroconchia</taxon>
        <taxon>Euheterodonta</taxon>
        <taxon>Imparidentia</taxon>
        <taxon>Neoheterodontei</taxon>
        <taxon>Myida</taxon>
        <taxon>Dreissenoidea</taxon>
        <taxon>Dreissenidae</taxon>
        <taxon>Dreissena</taxon>
    </lineage>
</organism>
<gene>
    <name evidence="2" type="ORF">DPMN_058644</name>
</gene>
<reference evidence="2" key="1">
    <citation type="journal article" date="2019" name="bioRxiv">
        <title>The Genome of the Zebra Mussel, Dreissena polymorpha: A Resource for Invasive Species Research.</title>
        <authorList>
            <person name="McCartney M.A."/>
            <person name="Auch B."/>
            <person name="Kono T."/>
            <person name="Mallez S."/>
            <person name="Zhang Y."/>
            <person name="Obille A."/>
            <person name="Becker A."/>
            <person name="Abrahante J.E."/>
            <person name="Garbe J."/>
            <person name="Badalamenti J.P."/>
            <person name="Herman A."/>
            <person name="Mangelson H."/>
            <person name="Liachko I."/>
            <person name="Sullivan S."/>
            <person name="Sone E.D."/>
            <person name="Koren S."/>
            <person name="Silverstein K.A.T."/>
            <person name="Beckman K.B."/>
            <person name="Gohl D.M."/>
        </authorList>
    </citation>
    <scope>NUCLEOTIDE SEQUENCE</scope>
    <source>
        <strain evidence="2">Duluth1</strain>
        <tissue evidence="2">Whole animal</tissue>
    </source>
</reference>
<dbReference type="AlphaFoldDB" id="A0A9D4C249"/>
<keyword evidence="3" id="KW-1185">Reference proteome</keyword>
<reference evidence="2" key="2">
    <citation type="submission" date="2020-11" db="EMBL/GenBank/DDBJ databases">
        <authorList>
            <person name="McCartney M.A."/>
            <person name="Auch B."/>
            <person name="Kono T."/>
            <person name="Mallez S."/>
            <person name="Becker A."/>
            <person name="Gohl D.M."/>
            <person name="Silverstein K.A.T."/>
            <person name="Koren S."/>
            <person name="Bechman K.B."/>
            <person name="Herman A."/>
            <person name="Abrahante J.E."/>
            <person name="Garbe J."/>
        </authorList>
    </citation>
    <scope>NUCLEOTIDE SEQUENCE</scope>
    <source>
        <strain evidence="2">Duluth1</strain>
        <tissue evidence="2">Whole animal</tissue>
    </source>
</reference>